<dbReference type="AlphaFoldDB" id="A0A0G0WBA1"/>
<dbReference type="EMBL" id="LCBL01000002">
    <property type="protein sequence ID" value="KKS09352.1"/>
    <property type="molecule type" value="Genomic_DNA"/>
</dbReference>
<accession>A0A0G0WBA1</accession>
<dbReference type="PROSITE" id="PS50850">
    <property type="entry name" value="MFS"/>
    <property type="match status" value="1"/>
</dbReference>
<dbReference type="InterPro" id="IPR020846">
    <property type="entry name" value="MFS_dom"/>
</dbReference>
<keyword evidence="1 4" id="KW-0812">Transmembrane</keyword>
<feature type="transmembrane region" description="Helical" evidence="4">
    <location>
        <begin position="346"/>
        <end position="365"/>
    </location>
</feature>
<organism evidence="6 7">
    <name type="scientific">candidate division CPR2 bacterium GW2011_GWC1_41_48</name>
    <dbReference type="NCBI Taxonomy" id="1618344"/>
    <lineage>
        <taxon>Bacteria</taxon>
        <taxon>Bacteria division CPR2</taxon>
    </lineage>
</organism>
<feature type="transmembrane region" description="Helical" evidence="4">
    <location>
        <begin position="226"/>
        <end position="244"/>
    </location>
</feature>
<protein>
    <recommendedName>
        <fullName evidence="5">Major facilitator superfamily (MFS) profile domain-containing protein</fullName>
    </recommendedName>
</protein>
<keyword evidence="3 4" id="KW-0472">Membrane</keyword>
<reference evidence="6 7" key="1">
    <citation type="journal article" date="2015" name="Nature">
        <title>rRNA introns, odd ribosomes, and small enigmatic genomes across a large radiation of phyla.</title>
        <authorList>
            <person name="Brown C.T."/>
            <person name="Hug L.A."/>
            <person name="Thomas B.C."/>
            <person name="Sharon I."/>
            <person name="Castelle C.J."/>
            <person name="Singh A."/>
            <person name="Wilkins M.J."/>
            <person name="Williams K.H."/>
            <person name="Banfield J.F."/>
        </authorList>
    </citation>
    <scope>NUCLEOTIDE SEQUENCE [LARGE SCALE GENOMIC DNA]</scope>
</reference>
<feature type="transmembrane region" description="Helical" evidence="4">
    <location>
        <begin position="135"/>
        <end position="159"/>
    </location>
</feature>
<dbReference type="InterPro" id="IPR011701">
    <property type="entry name" value="MFS"/>
</dbReference>
<feature type="transmembrane region" description="Helical" evidence="4">
    <location>
        <begin position="256"/>
        <end position="272"/>
    </location>
</feature>
<dbReference type="InterPro" id="IPR053160">
    <property type="entry name" value="MFS_DHA3_Transporter"/>
</dbReference>
<evidence type="ECO:0000256" key="4">
    <source>
        <dbReference type="SAM" id="Phobius"/>
    </source>
</evidence>
<evidence type="ECO:0000256" key="3">
    <source>
        <dbReference type="ARBA" id="ARBA00023136"/>
    </source>
</evidence>
<dbReference type="InterPro" id="IPR036259">
    <property type="entry name" value="MFS_trans_sf"/>
</dbReference>
<dbReference type="SUPFAM" id="SSF103473">
    <property type="entry name" value="MFS general substrate transporter"/>
    <property type="match status" value="1"/>
</dbReference>
<feature type="transmembrane region" description="Helical" evidence="4">
    <location>
        <begin position="38"/>
        <end position="57"/>
    </location>
</feature>
<evidence type="ECO:0000256" key="2">
    <source>
        <dbReference type="ARBA" id="ARBA00022989"/>
    </source>
</evidence>
<feature type="transmembrane region" description="Helical" evidence="4">
    <location>
        <begin position="93"/>
        <end position="114"/>
    </location>
</feature>
<feature type="transmembrane region" description="Helical" evidence="4">
    <location>
        <begin position="371"/>
        <end position="391"/>
    </location>
</feature>
<dbReference type="GO" id="GO:0022857">
    <property type="term" value="F:transmembrane transporter activity"/>
    <property type="evidence" value="ECO:0007669"/>
    <property type="project" value="InterPro"/>
</dbReference>
<dbReference type="PANTHER" id="PTHR23530:SF1">
    <property type="entry name" value="PERMEASE, MAJOR FACILITATOR SUPERFAMILY-RELATED"/>
    <property type="match status" value="1"/>
</dbReference>
<evidence type="ECO:0000256" key="1">
    <source>
        <dbReference type="ARBA" id="ARBA00022692"/>
    </source>
</evidence>
<evidence type="ECO:0000313" key="7">
    <source>
        <dbReference type="Proteomes" id="UP000033869"/>
    </source>
</evidence>
<feature type="transmembrane region" description="Helical" evidence="4">
    <location>
        <begin position="165"/>
        <end position="185"/>
    </location>
</feature>
<proteinExistence type="predicted"/>
<feature type="transmembrane region" description="Helical" evidence="4">
    <location>
        <begin position="12"/>
        <end position="32"/>
    </location>
</feature>
<name>A0A0G0WBA1_UNCC2</name>
<sequence length="405" mass="45713">MTNFSRFMIAKTFSGLYFAIPIQTIFLFKLGLSFNEIMLCQAAMLFAMLLFEIPTGILGDRFGRRNSLIIGEAVNLISWIPWFMGWYMYQVNFYPFALASFFIYGIMLAFTSGSDDALIYDDLKARGKKELAQKYYGYYRGAGVLSLGVAGLIGGFMSVSHTLESFWLSYLATFIAQIVGFLLLFTVREPKRSNEGENIKHKPERVLNLFKDGLKLIRNSPSLKRITIFSMLVAPFSFILASIIQPYYELVGVPNSWWGVAIFAGSVLTFFAKTNAYRIESWFGVDKGMIIVTILPAITYALMSVVFNPILAVVLYVLTDAFGNLRDPIITDYKNQHIKSYNRATVLSTIYIISGVYAVLIRPVIGNLTDYSVSLAFGVIAAIFIFSLIFFPIKKEHVRFANDLK</sequence>
<dbReference type="PANTHER" id="PTHR23530">
    <property type="entry name" value="TRANSPORT PROTEIN-RELATED"/>
    <property type="match status" value="1"/>
</dbReference>
<dbReference type="Pfam" id="PF07690">
    <property type="entry name" value="MFS_1"/>
    <property type="match status" value="1"/>
</dbReference>
<evidence type="ECO:0000313" key="6">
    <source>
        <dbReference type="EMBL" id="KKS09352.1"/>
    </source>
</evidence>
<dbReference type="Gene3D" id="1.20.1250.20">
    <property type="entry name" value="MFS general substrate transporter like domains"/>
    <property type="match status" value="2"/>
</dbReference>
<gene>
    <name evidence="6" type="ORF">UU65_C0002G0130</name>
</gene>
<dbReference type="Proteomes" id="UP000033869">
    <property type="component" value="Unassembled WGS sequence"/>
</dbReference>
<feature type="transmembrane region" description="Helical" evidence="4">
    <location>
        <begin position="69"/>
        <end position="87"/>
    </location>
</feature>
<comment type="caution">
    <text evidence="6">The sequence shown here is derived from an EMBL/GenBank/DDBJ whole genome shotgun (WGS) entry which is preliminary data.</text>
</comment>
<evidence type="ECO:0000259" key="5">
    <source>
        <dbReference type="PROSITE" id="PS50850"/>
    </source>
</evidence>
<feature type="domain" description="Major facilitator superfamily (MFS) profile" evidence="5">
    <location>
        <begin position="1"/>
        <end position="399"/>
    </location>
</feature>
<keyword evidence="2 4" id="KW-1133">Transmembrane helix</keyword>
<feature type="transmembrane region" description="Helical" evidence="4">
    <location>
        <begin position="284"/>
        <end position="303"/>
    </location>
</feature>